<dbReference type="GO" id="GO:0016758">
    <property type="term" value="F:hexosyltransferase activity"/>
    <property type="evidence" value="ECO:0007669"/>
    <property type="project" value="InterPro"/>
</dbReference>
<dbReference type="Pfam" id="PF04101">
    <property type="entry name" value="Glyco_tran_28_C"/>
    <property type="match status" value="1"/>
</dbReference>
<evidence type="ECO:0000256" key="4">
    <source>
        <dbReference type="ARBA" id="ARBA00022679"/>
    </source>
</evidence>
<dbReference type="PANTHER" id="PTHR43025">
    <property type="entry name" value="MONOGALACTOSYLDIACYLGLYCEROL SYNTHASE"/>
    <property type="match status" value="1"/>
</dbReference>
<keyword evidence="3" id="KW-0328">Glycosyltransferase</keyword>
<comment type="similarity">
    <text evidence="2">Belongs to the glycosyltransferase 28 family.</text>
</comment>
<evidence type="ECO:0000256" key="3">
    <source>
        <dbReference type="ARBA" id="ARBA00022676"/>
    </source>
</evidence>
<keyword evidence="8" id="KW-1185">Reference proteome</keyword>
<dbReference type="PANTHER" id="PTHR43025:SF3">
    <property type="entry name" value="MONOGALACTOSYLDIACYLGLYCEROL SYNTHASE 1, CHLOROPLASTIC"/>
    <property type="match status" value="1"/>
</dbReference>
<organism evidence="7 8">
    <name type="scientific">Eubacterium barkeri</name>
    <name type="common">Clostridium barkeri</name>
    <dbReference type="NCBI Taxonomy" id="1528"/>
    <lineage>
        <taxon>Bacteria</taxon>
        <taxon>Bacillati</taxon>
        <taxon>Bacillota</taxon>
        <taxon>Clostridia</taxon>
        <taxon>Eubacteriales</taxon>
        <taxon>Eubacteriaceae</taxon>
        <taxon>Eubacterium</taxon>
    </lineage>
</organism>
<dbReference type="STRING" id="1528.SAMN04488579_102130"/>
<dbReference type="GO" id="GO:0009247">
    <property type="term" value="P:glycolipid biosynthetic process"/>
    <property type="evidence" value="ECO:0007669"/>
    <property type="project" value="InterPro"/>
</dbReference>
<evidence type="ECO:0000313" key="7">
    <source>
        <dbReference type="EMBL" id="SDX42882.1"/>
    </source>
</evidence>
<dbReference type="AlphaFoldDB" id="A0A1H3BLM5"/>
<dbReference type="EMBL" id="FNOU01000002">
    <property type="protein sequence ID" value="SDX42882.1"/>
    <property type="molecule type" value="Genomic_DNA"/>
</dbReference>
<name>A0A1H3BLM5_EUBBA</name>
<keyword evidence="4" id="KW-0808">Transferase</keyword>
<dbReference type="SUPFAM" id="SSF53756">
    <property type="entry name" value="UDP-Glycosyltransferase/glycogen phosphorylase"/>
    <property type="match status" value="1"/>
</dbReference>
<dbReference type="Gene3D" id="3.40.50.2000">
    <property type="entry name" value="Glycogen Phosphorylase B"/>
    <property type="match status" value="1"/>
</dbReference>
<dbReference type="OrthoDB" id="9815663at2"/>
<evidence type="ECO:0000313" key="8">
    <source>
        <dbReference type="Proteomes" id="UP000199652"/>
    </source>
</evidence>
<comment type="subcellular location">
    <subcellularLocation>
        <location evidence="1">Membrane</location>
    </subcellularLocation>
</comment>
<dbReference type="InterPro" id="IPR007235">
    <property type="entry name" value="Glyco_trans_28_C"/>
</dbReference>
<protein>
    <submittedName>
        <fullName evidence="7">Monogalactosyldiacylglycerol synthase</fullName>
    </submittedName>
</protein>
<dbReference type="Pfam" id="PF06925">
    <property type="entry name" value="MGDG_synth"/>
    <property type="match status" value="1"/>
</dbReference>
<feature type="domain" description="Glycosyl transferase family 28 C-terminal" evidence="5">
    <location>
        <begin position="225"/>
        <end position="347"/>
    </location>
</feature>
<dbReference type="InterPro" id="IPR050519">
    <property type="entry name" value="Glycosyltransf_28_UgtP"/>
</dbReference>
<evidence type="ECO:0000256" key="2">
    <source>
        <dbReference type="ARBA" id="ARBA00006962"/>
    </source>
</evidence>
<dbReference type="Proteomes" id="UP000199652">
    <property type="component" value="Unassembled WGS sequence"/>
</dbReference>
<evidence type="ECO:0000259" key="6">
    <source>
        <dbReference type="Pfam" id="PF06925"/>
    </source>
</evidence>
<dbReference type="InterPro" id="IPR009695">
    <property type="entry name" value="Diacylglyc_glucosyltr_N"/>
</dbReference>
<sequence>MEKKRILILTCSHGSGHRMVAETLKDCFESRGCNVFVRDLFNEMSHPINVFLEKSYLLSYNIGRGFYKWIYYDFEKQASQNSLKKLWKVTQRALIRIVNEVQPDCIINTYMYTITTILKEQDYLKLPIYTVVTDFCIPAAWMHPATTKYYVACQNVEDTLVSHGTPADCIVKTGIPVRSAFYHSCDKAEIARKYNLDPKRQTLLICAGTHGVLKDLGSICSDIQRHDDLQTIVICGRNKHLYNELSAQRLQNTTILGFVSDIHELYYLADMMVTKPGGITLSEVVVTGLPTILYKPTPGQEGENAQWFKNQGAAIIAENPLELRLAIEHLKGNEFKQYTMKAALKKMYYGEAASRISEDVLTDLNILPEDTPIPSLSSPCIQTL</sequence>
<dbReference type="RefSeq" id="WP_090242872.1">
    <property type="nucleotide sequence ID" value="NZ_FNOU01000002.1"/>
</dbReference>
<gene>
    <name evidence="7" type="ORF">SAMN04488579_102130</name>
</gene>
<proteinExistence type="inferred from homology"/>
<dbReference type="GO" id="GO:0016020">
    <property type="term" value="C:membrane"/>
    <property type="evidence" value="ECO:0007669"/>
    <property type="project" value="UniProtKB-SubCell"/>
</dbReference>
<evidence type="ECO:0000259" key="5">
    <source>
        <dbReference type="Pfam" id="PF04101"/>
    </source>
</evidence>
<accession>A0A1H3BLM5</accession>
<reference evidence="8" key="1">
    <citation type="submission" date="2016-10" db="EMBL/GenBank/DDBJ databases">
        <authorList>
            <person name="Varghese N."/>
            <person name="Submissions S."/>
        </authorList>
    </citation>
    <scope>NUCLEOTIDE SEQUENCE [LARGE SCALE GENOMIC DNA]</scope>
    <source>
        <strain evidence="8">VPI 5359</strain>
    </source>
</reference>
<evidence type="ECO:0000256" key="1">
    <source>
        <dbReference type="ARBA" id="ARBA00004370"/>
    </source>
</evidence>
<feature type="domain" description="Diacylglycerol glucosyltransferase N-terminal" evidence="6">
    <location>
        <begin position="17"/>
        <end position="177"/>
    </location>
</feature>